<name>A0A545U5X2_9GAMM</name>
<accession>A0A545U5X2</accession>
<dbReference type="AlphaFoldDB" id="A0A545U5X2"/>
<dbReference type="PRINTS" id="PR00368">
    <property type="entry name" value="FADPNR"/>
</dbReference>
<evidence type="ECO:0000256" key="2">
    <source>
        <dbReference type="ARBA" id="ARBA00022630"/>
    </source>
</evidence>
<evidence type="ECO:0000259" key="5">
    <source>
        <dbReference type="Pfam" id="PF07992"/>
    </source>
</evidence>
<gene>
    <name evidence="6" type="ORF">FLL46_20900</name>
</gene>
<evidence type="ECO:0000256" key="1">
    <source>
        <dbReference type="ARBA" id="ARBA00006442"/>
    </source>
</evidence>
<evidence type="ECO:0000256" key="3">
    <source>
        <dbReference type="ARBA" id="ARBA00022827"/>
    </source>
</evidence>
<dbReference type="GO" id="GO:0005737">
    <property type="term" value="C:cytoplasm"/>
    <property type="evidence" value="ECO:0007669"/>
    <property type="project" value="TreeGrafter"/>
</dbReference>
<keyword evidence="2" id="KW-0285">Flavoprotein</keyword>
<dbReference type="EMBL" id="VIKS01000013">
    <property type="protein sequence ID" value="TQV84861.1"/>
    <property type="molecule type" value="Genomic_DNA"/>
</dbReference>
<dbReference type="PANTHER" id="PTHR43735">
    <property type="entry name" value="APOPTOSIS-INDUCING FACTOR 1"/>
    <property type="match status" value="1"/>
</dbReference>
<keyword evidence="3" id="KW-0274">FAD</keyword>
<organism evidence="6 7">
    <name type="scientific">Aliikangiella coralliicola</name>
    <dbReference type="NCBI Taxonomy" id="2592383"/>
    <lineage>
        <taxon>Bacteria</taxon>
        <taxon>Pseudomonadati</taxon>
        <taxon>Pseudomonadota</taxon>
        <taxon>Gammaproteobacteria</taxon>
        <taxon>Oceanospirillales</taxon>
        <taxon>Pleioneaceae</taxon>
        <taxon>Aliikangiella</taxon>
    </lineage>
</organism>
<dbReference type="Gene3D" id="3.50.50.100">
    <property type="match status" value="1"/>
</dbReference>
<dbReference type="SUPFAM" id="SSF51905">
    <property type="entry name" value="FAD/NAD(P)-binding domain"/>
    <property type="match status" value="1"/>
</dbReference>
<evidence type="ECO:0000313" key="6">
    <source>
        <dbReference type="EMBL" id="TQV84861.1"/>
    </source>
</evidence>
<dbReference type="InterPro" id="IPR023753">
    <property type="entry name" value="FAD/NAD-binding_dom"/>
</dbReference>
<dbReference type="RefSeq" id="WP_142933351.1">
    <property type="nucleotide sequence ID" value="NZ_ML660169.1"/>
</dbReference>
<dbReference type="Pfam" id="PF07992">
    <property type="entry name" value="Pyr_redox_2"/>
    <property type="match status" value="1"/>
</dbReference>
<dbReference type="Proteomes" id="UP000315439">
    <property type="component" value="Unassembled WGS sequence"/>
</dbReference>
<comment type="caution">
    <text evidence="6">The sequence shown here is derived from an EMBL/GenBank/DDBJ whole genome shotgun (WGS) entry which is preliminary data.</text>
</comment>
<dbReference type="OrthoDB" id="9786503at2"/>
<dbReference type="GO" id="GO:0004174">
    <property type="term" value="F:electron-transferring-flavoprotein dehydrogenase activity"/>
    <property type="evidence" value="ECO:0007669"/>
    <property type="project" value="TreeGrafter"/>
</dbReference>
<dbReference type="PANTHER" id="PTHR43735:SF3">
    <property type="entry name" value="FERROPTOSIS SUPPRESSOR PROTEIN 1"/>
    <property type="match status" value="1"/>
</dbReference>
<protein>
    <submittedName>
        <fullName evidence="6">FAD-binding protein</fullName>
    </submittedName>
</protein>
<feature type="domain" description="FAD/NAD(P)-binding" evidence="5">
    <location>
        <begin position="6"/>
        <end position="286"/>
    </location>
</feature>
<proteinExistence type="inferred from homology"/>
<dbReference type="InterPro" id="IPR036188">
    <property type="entry name" value="FAD/NAD-bd_sf"/>
</dbReference>
<evidence type="ECO:0000256" key="4">
    <source>
        <dbReference type="ARBA" id="ARBA00023002"/>
    </source>
</evidence>
<reference evidence="6 7" key="1">
    <citation type="submission" date="2019-07" db="EMBL/GenBank/DDBJ databases">
        <title>Draft genome for Aliikangiella sp. M105.</title>
        <authorList>
            <person name="Wang G."/>
        </authorList>
    </citation>
    <scope>NUCLEOTIDE SEQUENCE [LARGE SCALE GENOMIC DNA]</scope>
    <source>
        <strain evidence="6 7">M105</strain>
    </source>
</reference>
<comment type="similarity">
    <text evidence="1">Belongs to the FAD-dependent oxidoreductase family.</text>
</comment>
<evidence type="ECO:0000313" key="7">
    <source>
        <dbReference type="Proteomes" id="UP000315439"/>
    </source>
</evidence>
<keyword evidence="4" id="KW-0560">Oxidoreductase</keyword>
<dbReference type="GO" id="GO:0050660">
    <property type="term" value="F:flavin adenine dinucleotide binding"/>
    <property type="evidence" value="ECO:0007669"/>
    <property type="project" value="TreeGrafter"/>
</dbReference>
<keyword evidence="7" id="KW-1185">Reference proteome</keyword>
<dbReference type="PRINTS" id="PR00469">
    <property type="entry name" value="PNDRDTASEII"/>
</dbReference>
<sequence length="360" mass="39048">MQKQTDVLIIGGGFGGVGAAQKLSKNGVSVTLVDRKNYFEVTFATLRDVTDPGRLGNSPRKLYSDFIDGTFIQGSIESMNDKEAKLTNGLSIRFKQAIIASGSRYPSLPLAKSNSAFDYSERNQEIMNEHKSIASAKSILVIGGGAVGVEFAGEIASAFPDKDITLAHSTDTLLDNMKPKVQRKALEQLTAKGVNVKFNRRFTKDGNVYRCSKSQESLQVDIAYACVGMLPNTEFLKAELPGILDDKGFVKVDSLMKVQGYENLYALGDCATLDNHKHGYVASVQGAMLADALLRSAKGKKIKPYKTPPFAVITPTGTDSGVAQMPFGVTTAKFFVNLKQKDLGISNMYKIYGSKPDKLN</sequence>